<dbReference type="Gene3D" id="3.30.572.10">
    <property type="entry name" value="Thymidylate synthase/dCMP hydroxymethylase domain"/>
    <property type="match status" value="1"/>
</dbReference>
<keyword evidence="5 6" id="KW-0545">Nucleotide biosynthesis</keyword>
<comment type="subcellular location">
    <subcellularLocation>
        <location evidence="6">Cytoplasm</location>
    </subcellularLocation>
</comment>
<evidence type="ECO:0000256" key="4">
    <source>
        <dbReference type="ARBA" id="ARBA00022679"/>
    </source>
</evidence>
<evidence type="ECO:0000313" key="9">
    <source>
        <dbReference type="EMBL" id="TDE97492.1"/>
    </source>
</evidence>
<dbReference type="InterPro" id="IPR020940">
    <property type="entry name" value="Thymidylate_synthase_AS"/>
</dbReference>
<dbReference type="PROSITE" id="PS00091">
    <property type="entry name" value="THYMIDYLATE_SYNTHASE"/>
    <property type="match status" value="1"/>
</dbReference>
<evidence type="ECO:0000256" key="2">
    <source>
        <dbReference type="ARBA" id="ARBA00022490"/>
    </source>
</evidence>
<dbReference type="PANTHER" id="PTHR11548:SF9">
    <property type="entry name" value="THYMIDYLATE SYNTHASE"/>
    <property type="match status" value="1"/>
</dbReference>
<dbReference type="InterPro" id="IPR045097">
    <property type="entry name" value="Thymidate_synth/dCMP_Mease"/>
</dbReference>
<feature type="binding site" evidence="6">
    <location>
        <begin position="128"/>
        <end position="129"/>
    </location>
    <ligand>
        <name>dUMP</name>
        <dbReference type="ChEBI" id="CHEBI:246422"/>
        <note>ligand shared between dimeric partners</note>
    </ligand>
</feature>
<feature type="binding site" evidence="6">
    <location>
        <position position="171"/>
    </location>
    <ligand>
        <name>(6R)-5,10-methylene-5,6,7,8-tetrahydrofolate</name>
        <dbReference type="ChEBI" id="CHEBI:15636"/>
    </ligand>
</feature>
<feature type="binding site" evidence="6">
    <location>
        <position position="264"/>
    </location>
    <ligand>
        <name>(6R)-5,10-methylene-5,6,7,8-tetrahydrofolate</name>
        <dbReference type="ChEBI" id="CHEBI:15636"/>
    </ligand>
</feature>
<comment type="caution">
    <text evidence="9">The sequence shown here is derived from an EMBL/GenBank/DDBJ whole genome shotgun (WGS) entry which is preliminary data.</text>
</comment>
<feature type="binding site" description="in other chain" evidence="6">
    <location>
        <begin position="209"/>
        <end position="211"/>
    </location>
    <ligand>
        <name>dUMP</name>
        <dbReference type="ChEBI" id="CHEBI:246422"/>
        <note>ligand shared between dimeric partners</note>
    </ligand>
</feature>
<name>A0ABY2E7F6_9MICO</name>
<feature type="domain" description="Thymidylate synthase/dCMP hydroxymethylase" evidence="8">
    <location>
        <begin position="5"/>
        <end position="265"/>
    </location>
</feature>
<dbReference type="CDD" id="cd00351">
    <property type="entry name" value="TS_Pyrimidine_HMase"/>
    <property type="match status" value="1"/>
</dbReference>
<dbReference type="InterPro" id="IPR023451">
    <property type="entry name" value="Thymidate_synth/dCMP_Mease_dom"/>
</dbReference>
<protein>
    <recommendedName>
        <fullName evidence="1 6">Thymidylate synthase</fullName>
        <shortName evidence="6">TS</shortName>
        <shortName evidence="6">TSase</shortName>
        <ecNumber evidence="1 6">2.1.1.45</ecNumber>
    </recommendedName>
</protein>
<evidence type="ECO:0000259" key="8">
    <source>
        <dbReference type="Pfam" id="PF00303"/>
    </source>
</evidence>
<keyword evidence="10" id="KW-1185">Reference proteome</keyword>
<dbReference type="NCBIfam" id="NF002499">
    <property type="entry name" value="PRK01827.1-5"/>
    <property type="match status" value="1"/>
</dbReference>
<keyword evidence="3 6" id="KW-0489">Methyltransferase</keyword>
<proteinExistence type="inferred from homology"/>
<dbReference type="RefSeq" id="WP_133106418.1">
    <property type="nucleotide sequence ID" value="NZ_SMNA01000002.1"/>
</dbReference>
<dbReference type="InterPro" id="IPR036926">
    <property type="entry name" value="Thymidate_synth/dCMP_Mease_sf"/>
</dbReference>
<accession>A0ABY2E7F6</accession>
<evidence type="ECO:0000256" key="1">
    <source>
        <dbReference type="ARBA" id="ARBA00011947"/>
    </source>
</evidence>
<evidence type="ECO:0000256" key="3">
    <source>
        <dbReference type="ARBA" id="ARBA00022603"/>
    </source>
</evidence>
<keyword evidence="2 6" id="KW-0963">Cytoplasm</keyword>
<feature type="binding site" description="in other chain" evidence="6">
    <location>
        <position position="23"/>
    </location>
    <ligand>
        <name>dUMP</name>
        <dbReference type="ChEBI" id="CHEBI:246422"/>
        <note>ligand shared between dimeric partners</note>
    </ligand>
</feature>
<evidence type="ECO:0000256" key="6">
    <source>
        <dbReference type="HAMAP-Rule" id="MF_00008"/>
    </source>
</evidence>
<dbReference type="EMBL" id="SMNA01000002">
    <property type="protein sequence ID" value="TDE97492.1"/>
    <property type="molecule type" value="Genomic_DNA"/>
</dbReference>
<comment type="catalytic activity">
    <reaction evidence="6">
        <text>dUMP + (6R)-5,10-methylene-5,6,7,8-tetrahydrofolate = 7,8-dihydrofolate + dTMP</text>
        <dbReference type="Rhea" id="RHEA:12104"/>
        <dbReference type="ChEBI" id="CHEBI:15636"/>
        <dbReference type="ChEBI" id="CHEBI:57451"/>
        <dbReference type="ChEBI" id="CHEBI:63528"/>
        <dbReference type="ChEBI" id="CHEBI:246422"/>
        <dbReference type="EC" id="2.1.1.45"/>
    </reaction>
</comment>
<feature type="active site" description="Nucleophile" evidence="6">
    <location>
        <position position="148"/>
    </location>
</feature>
<comment type="subunit">
    <text evidence="6">Homodimer.</text>
</comment>
<dbReference type="GO" id="GO:0032259">
    <property type="term" value="P:methylation"/>
    <property type="evidence" value="ECO:0007669"/>
    <property type="project" value="UniProtKB-KW"/>
</dbReference>
<dbReference type="Pfam" id="PF00303">
    <property type="entry name" value="Thymidylat_synt"/>
    <property type="match status" value="1"/>
</dbReference>
<feature type="binding site" description="in other chain" evidence="6">
    <location>
        <begin position="168"/>
        <end position="171"/>
    </location>
    <ligand>
        <name>dUMP</name>
        <dbReference type="ChEBI" id="CHEBI:246422"/>
        <note>ligand shared between dimeric partners</note>
    </ligand>
</feature>
<dbReference type="EC" id="2.1.1.45" evidence="1 6"/>
<organism evidence="9 10">
    <name type="scientific">Occultella glacieicola</name>
    <dbReference type="NCBI Taxonomy" id="2518684"/>
    <lineage>
        <taxon>Bacteria</taxon>
        <taxon>Bacillati</taxon>
        <taxon>Actinomycetota</taxon>
        <taxon>Actinomycetes</taxon>
        <taxon>Micrococcales</taxon>
        <taxon>Ruaniaceae</taxon>
        <taxon>Occultella</taxon>
    </lineage>
</organism>
<dbReference type="Proteomes" id="UP000504882">
    <property type="component" value="Unassembled WGS sequence"/>
</dbReference>
<comment type="pathway">
    <text evidence="6">Pyrimidine metabolism; dTTP biosynthesis.</text>
</comment>
<feature type="active site" evidence="7">
    <location>
        <position position="148"/>
    </location>
</feature>
<comment type="function">
    <text evidence="6">Catalyzes the reductive methylation of 2'-deoxyuridine-5'-monophosphate (dUMP) to 2'-deoxythymidine-5'-monophosphate (dTMP) while utilizing 5,10-methylenetetrahydrofolate (mTHF) as the methyl donor and reductant in the reaction, yielding dihydrofolate (DHF) as a by-product. This enzymatic reaction provides an intracellular de novo source of dTMP, an essential precursor for DNA biosynthesis.</text>
</comment>
<feature type="binding site" description="in other chain" evidence="6">
    <location>
        <position position="179"/>
    </location>
    <ligand>
        <name>dUMP</name>
        <dbReference type="ChEBI" id="CHEBI:246422"/>
        <note>ligand shared between dimeric partners</note>
    </ligand>
</feature>
<comment type="similarity">
    <text evidence="6">Belongs to the thymidylate synthase family. Bacterial-type ThyA subfamily.</text>
</comment>
<gene>
    <name evidence="6" type="primary">thyA</name>
    <name evidence="9" type="ORF">EXU48_04700</name>
</gene>
<evidence type="ECO:0000313" key="10">
    <source>
        <dbReference type="Proteomes" id="UP000504882"/>
    </source>
</evidence>
<dbReference type="HAMAP" id="MF_00008">
    <property type="entry name" value="Thymidy_synth_bact"/>
    <property type="match status" value="1"/>
</dbReference>
<keyword evidence="4 6" id="KW-0808">Transferase</keyword>
<feature type="binding site" evidence="6">
    <location>
        <position position="53"/>
    </location>
    <ligand>
        <name>(6R)-5,10-methylene-5,6,7,8-tetrahydrofolate</name>
        <dbReference type="ChEBI" id="CHEBI:15636"/>
    </ligand>
</feature>
<dbReference type="SUPFAM" id="SSF55831">
    <property type="entry name" value="Thymidylate synthase/dCMP hydroxymethylase"/>
    <property type="match status" value="1"/>
</dbReference>
<dbReference type="PRINTS" id="PR00108">
    <property type="entry name" value="THYMDSNTHASE"/>
</dbReference>
<dbReference type="InterPro" id="IPR000398">
    <property type="entry name" value="Thymidylate_synthase"/>
</dbReference>
<dbReference type="NCBIfam" id="TIGR03284">
    <property type="entry name" value="thym_sym"/>
    <property type="match status" value="2"/>
</dbReference>
<dbReference type="PANTHER" id="PTHR11548">
    <property type="entry name" value="THYMIDYLATE SYNTHASE 1"/>
    <property type="match status" value="1"/>
</dbReference>
<dbReference type="NCBIfam" id="NF002497">
    <property type="entry name" value="PRK01827.1-3"/>
    <property type="match status" value="1"/>
</dbReference>
<sequence length="265" mass="29953">MPDTQYEELLAHVLATGAAKDDRTGTGTRSVFGHQLRYDLSRGFPLVTTKRVHLKSIVHELVWFLRGDSNVAYLRENGVRIWDEWADGDGELGPVYGVQWRSWPTPDGGHIDQIAHVLTQLRQTPDSRRIIVSAWNVAELDKMALAPCHAFFQFYVADGRLSCQLYQRSADLFLGVPFNIASYALLTHMVAQQVGLEVGDFIWTGGDCHIYDNHVDQVREQLTREPYEFPTLKLRAAPSLFEYGYDDVEVVGYAHHPTIKAPIAV</sequence>
<evidence type="ECO:0000256" key="7">
    <source>
        <dbReference type="PROSITE-ProRule" id="PRU10016"/>
    </source>
</evidence>
<dbReference type="GO" id="GO:0004799">
    <property type="term" value="F:thymidylate synthase activity"/>
    <property type="evidence" value="ECO:0007669"/>
    <property type="project" value="UniProtKB-EC"/>
</dbReference>
<evidence type="ECO:0000256" key="5">
    <source>
        <dbReference type="ARBA" id="ARBA00022727"/>
    </source>
</evidence>
<reference evidence="9 10" key="1">
    <citation type="submission" date="2019-03" db="EMBL/GenBank/DDBJ databases">
        <title>Genomic features of bacteria from cold environments.</title>
        <authorList>
            <person name="Shen L."/>
        </authorList>
    </citation>
    <scope>NUCLEOTIDE SEQUENCE [LARGE SCALE GENOMIC DNA]</scope>
    <source>
        <strain evidence="10">T3246-1</strain>
    </source>
</reference>